<proteinExistence type="predicted"/>
<protein>
    <submittedName>
        <fullName evidence="1">Type III secretion system protein BsaR</fullName>
    </submittedName>
</protein>
<reference evidence="1 2" key="1">
    <citation type="submission" date="2019-09" db="EMBL/GenBank/DDBJ databases">
        <title>Draft genome sequence of various Type strains from the CCUG.</title>
        <authorList>
            <person name="Pineiro-Iglesias B."/>
            <person name="Tunovic T."/>
            <person name="Unosson C."/>
            <person name="Inganas E."/>
            <person name="Ohlen M."/>
            <person name="Cardew S."/>
            <person name="Jensie-Markopoulos S."/>
            <person name="Salva-Serra F."/>
            <person name="Jaen-Luchoro D."/>
            <person name="Karlsson R."/>
            <person name="Svensson-Stadler L."/>
            <person name="Chun J."/>
            <person name="Moore E."/>
        </authorList>
    </citation>
    <scope>NUCLEOTIDE SEQUENCE [LARGE SCALE GENOMIC DNA]</scope>
    <source>
        <strain evidence="1 2">CCUG 53682T</strain>
    </source>
</reference>
<dbReference type="EMBL" id="VXKB01000002">
    <property type="protein sequence ID" value="KAA8715424.1"/>
    <property type="molecule type" value="Genomic_DNA"/>
</dbReference>
<gene>
    <name evidence="1" type="ORF">F4V73_10630</name>
</gene>
<sequence>MDFATLVTEGMKLIGRSDLIVDAAAIDNHSTITLSLSDQQVVHLTTVDELPVIWAPLPAELPTLRPEVKGDLLDVLTAQATSLFYPGLPAVRQTDDGTELVACFSESAVSDSESFIQALDQFVCVYQQCYALILRA</sequence>
<organism evidence="1 2">
    <name type="scientific">Morganella psychrotolerans</name>
    <dbReference type="NCBI Taxonomy" id="368603"/>
    <lineage>
        <taxon>Bacteria</taxon>
        <taxon>Pseudomonadati</taxon>
        <taxon>Pseudomonadota</taxon>
        <taxon>Gammaproteobacteria</taxon>
        <taxon>Enterobacterales</taxon>
        <taxon>Morganellaceae</taxon>
        <taxon>Morganella</taxon>
    </lineage>
</organism>
<evidence type="ECO:0000313" key="2">
    <source>
        <dbReference type="Proteomes" id="UP000322181"/>
    </source>
</evidence>
<dbReference type="SUPFAM" id="SSF69635">
    <property type="entry name" value="Type III secretory system chaperone-like"/>
    <property type="match status" value="1"/>
</dbReference>
<evidence type="ECO:0000313" key="1">
    <source>
        <dbReference type="EMBL" id="KAA8715424.1"/>
    </source>
</evidence>
<dbReference type="RefSeq" id="WP_067366402.1">
    <property type="nucleotide sequence ID" value="NZ_BAAAFS010000002.1"/>
</dbReference>
<name>A0A5M9R3B4_9GAMM</name>
<dbReference type="Proteomes" id="UP000322181">
    <property type="component" value="Unassembled WGS sequence"/>
</dbReference>
<accession>A0A5M9R3B4</accession>
<dbReference type="Gene3D" id="3.30.1460.10">
    <property type="match status" value="1"/>
</dbReference>
<comment type="caution">
    <text evidence="1">The sequence shown here is derived from an EMBL/GenBank/DDBJ whole genome shotgun (WGS) entry which is preliminary data.</text>
</comment>
<dbReference type="OrthoDB" id="6459827at2"/>
<dbReference type="AlphaFoldDB" id="A0A5M9R3B4"/>